<evidence type="ECO:0008006" key="4">
    <source>
        <dbReference type="Google" id="ProtNLM"/>
    </source>
</evidence>
<accession>A0A1F4ZCV3</accession>
<evidence type="ECO:0000313" key="3">
    <source>
        <dbReference type="Proteomes" id="UP000177080"/>
    </source>
</evidence>
<dbReference type="STRING" id="1797259.A2989_01745"/>
<gene>
    <name evidence="2" type="ORF">A2989_01745</name>
</gene>
<name>A0A1F4ZCV3_9BACT</name>
<feature type="transmembrane region" description="Helical" evidence="1">
    <location>
        <begin position="12"/>
        <end position="32"/>
    </location>
</feature>
<keyword evidence="1" id="KW-0812">Transmembrane</keyword>
<sequence length="153" mass="16381">MKRAFTIVEILIYMGLMAGFLVILGSILISVLDVQLETQSVSAVEQDGRYIMARLAYDIHRASSISTPGTAGLTTNSLGLDIGTYAVVSGNLQFAGQNLNSYDSQITGFTVTRLGTTTHPSLQITLDLASRSSQITGVAKTKSYLSTVSLRDK</sequence>
<dbReference type="Proteomes" id="UP000177080">
    <property type="component" value="Unassembled WGS sequence"/>
</dbReference>
<keyword evidence="1" id="KW-1133">Transmembrane helix</keyword>
<protein>
    <recommendedName>
        <fullName evidence="4">Type 4 fimbrial biogenesis protein PilX N-terminal domain-containing protein</fullName>
    </recommendedName>
</protein>
<comment type="caution">
    <text evidence="2">The sequence shown here is derived from an EMBL/GenBank/DDBJ whole genome shotgun (WGS) entry which is preliminary data.</text>
</comment>
<organism evidence="2 3">
    <name type="scientific">Candidatus Amesbacteria bacterium RIFCSPLOWO2_01_FULL_48_25</name>
    <dbReference type="NCBI Taxonomy" id="1797259"/>
    <lineage>
        <taxon>Bacteria</taxon>
        <taxon>Candidatus Amesiibacteriota</taxon>
    </lineage>
</organism>
<dbReference type="AlphaFoldDB" id="A0A1F4ZCV3"/>
<keyword evidence="1" id="KW-0472">Membrane</keyword>
<dbReference type="EMBL" id="MEXN01000003">
    <property type="protein sequence ID" value="OGD04101.1"/>
    <property type="molecule type" value="Genomic_DNA"/>
</dbReference>
<reference evidence="2 3" key="1">
    <citation type="journal article" date="2016" name="Nat. Commun.">
        <title>Thousands of microbial genomes shed light on interconnected biogeochemical processes in an aquifer system.</title>
        <authorList>
            <person name="Anantharaman K."/>
            <person name="Brown C.T."/>
            <person name="Hug L.A."/>
            <person name="Sharon I."/>
            <person name="Castelle C.J."/>
            <person name="Probst A.J."/>
            <person name="Thomas B.C."/>
            <person name="Singh A."/>
            <person name="Wilkins M.J."/>
            <person name="Karaoz U."/>
            <person name="Brodie E.L."/>
            <person name="Williams K.H."/>
            <person name="Hubbard S.S."/>
            <person name="Banfield J.F."/>
        </authorList>
    </citation>
    <scope>NUCLEOTIDE SEQUENCE [LARGE SCALE GENOMIC DNA]</scope>
</reference>
<evidence type="ECO:0000256" key="1">
    <source>
        <dbReference type="SAM" id="Phobius"/>
    </source>
</evidence>
<evidence type="ECO:0000313" key="2">
    <source>
        <dbReference type="EMBL" id="OGD04101.1"/>
    </source>
</evidence>
<proteinExistence type="predicted"/>